<evidence type="ECO:0000313" key="10">
    <source>
        <dbReference type="EMBL" id="HIH69372.1"/>
    </source>
</evidence>
<dbReference type="RefSeq" id="WP_042685424.1">
    <property type="nucleotide sequence ID" value="NZ_DUIH01000009.1"/>
</dbReference>
<keyword evidence="4 8" id="KW-0699">rRNA-binding</keyword>
<comment type="caution">
    <text evidence="10">The sequence shown here is derived from an EMBL/GenBank/DDBJ whole genome shotgun (WGS) entry which is preliminary data.</text>
</comment>
<evidence type="ECO:0000256" key="6">
    <source>
        <dbReference type="ARBA" id="ARBA00022980"/>
    </source>
</evidence>
<dbReference type="EMBL" id="DUIH01000009">
    <property type="protein sequence ID" value="HIH69372.1"/>
    <property type="molecule type" value="Genomic_DNA"/>
</dbReference>
<dbReference type="HAMAP" id="MF_01302_A">
    <property type="entry name" value="Ribosomal_uS8_A"/>
    <property type="match status" value="1"/>
</dbReference>
<dbReference type="FunFam" id="3.30.1370.30:FF:000001">
    <property type="entry name" value="40S ribosomal protein S15a"/>
    <property type="match status" value="1"/>
</dbReference>
<sequence>MSLNDPLADALSAIKNAEAVGKLSCTLKPASKLIGSVLRVMREYGYIEEFEFIDDGKAGEFHVKLRGKINTCGVIKPRFSVRLTEFEKWEARFLPARGFGVLILTTPKGVLSHYEAREMGTGGQLLAYVY</sequence>
<organism evidence="10 11">
    <name type="scientific">Methermicoccus shengliensis</name>
    <dbReference type="NCBI Taxonomy" id="660064"/>
    <lineage>
        <taxon>Archaea</taxon>
        <taxon>Methanobacteriati</taxon>
        <taxon>Methanobacteriota</taxon>
        <taxon>Stenosarchaea group</taxon>
        <taxon>Methanomicrobia</taxon>
        <taxon>Methanosarcinales</taxon>
        <taxon>Methermicoccaceae</taxon>
        <taxon>Methermicoccus</taxon>
    </lineage>
</organism>
<dbReference type="FunFam" id="3.30.1490.10:FF:000002">
    <property type="entry name" value="40S ribosomal protein S15a"/>
    <property type="match status" value="1"/>
</dbReference>
<comment type="subunit">
    <text evidence="3 8">Part of the 30S ribosomal subunit.</text>
</comment>
<dbReference type="Gene3D" id="3.30.1370.30">
    <property type="match status" value="1"/>
</dbReference>
<dbReference type="PROSITE" id="PS00053">
    <property type="entry name" value="RIBOSOMAL_S8"/>
    <property type="match status" value="1"/>
</dbReference>
<dbReference type="Pfam" id="PF00410">
    <property type="entry name" value="Ribosomal_S8"/>
    <property type="match status" value="1"/>
</dbReference>
<dbReference type="SUPFAM" id="SSF56047">
    <property type="entry name" value="Ribosomal protein S8"/>
    <property type="match status" value="1"/>
</dbReference>
<evidence type="ECO:0000256" key="5">
    <source>
        <dbReference type="ARBA" id="ARBA00022884"/>
    </source>
</evidence>
<evidence type="ECO:0000256" key="9">
    <source>
        <dbReference type="RuleBase" id="RU003660"/>
    </source>
</evidence>
<proteinExistence type="inferred from homology"/>
<dbReference type="GO" id="GO:0019843">
    <property type="term" value="F:rRNA binding"/>
    <property type="evidence" value="ECO:0007669"/>
    <property type="project" value="UniProtKB-UniRule"/>
</dbReference>
<dbReference type="NCBIfam" id="NF003115">
    <property type="entry name" value="PRK04034.1"/>
    <property type="match status" value="1"/>
</dbReference>
<gene>
    <name evidence="8" type="primary">rps8</name>
    <name evidence="10" type="ORF">HA299_01940</name>
</gene>
<dbReference type="GO" id="GO:0005840">
    <property type="term" value="C:ribosome"/>
    <property type="evidence" value="ECO:0007669"/>
    <property type="project" value="UniProtKB-KW"/>
</dbReference>
<dbReference type="PANTHER" id="PTHR11758">
    <property type="entry name" value="40S RIBOSOMAL PROTEIN S15A"/>
    <property type="match status" value="1"/>
</dbReference>
<protein>
    <recommendedName>
        <fullName evidence="8">Small ribosomal subunit protein uS8</fullName>
    </recommendedName>
</protein>
<reference evidence="10" key="1">
    <citation type="journal article" date="2020" name="bioRxiv">
        <title>A rank-normalized archaeal taxonomy based on genome phylogeny resolves widespread incomplete and uneven classifications.</title>
        <authorList>
            <person name="Rinke C."/>
            <person name="Chuvochina M."/>
            <person name="Mussig A.J."/>
            <person name="Chaumeil P.-A."/>
            <person name="Waite D.W."/>
            <person name="Whitman W.B."/>
            <person name="Parks D.H."/>
            <person name="Hugenholtz P."/>
        </authorList>
    </citation>
    <scope>NUCLEOTIDE SEQUENCE</scope>
    <source>
        <strain evidence="10">UBA12518</strain>
    </source>
</reference>
<keyword evidence="5 8" id="KW-0694">RNA-binding</keyword>
<evidence type="ECO:0000256" key="7">
    <source>
        <dbReference type="ARBA" id="ARBA00023274"/>
    </source>
</evidence>
<comment type="similarity">
    <text evidence="2 8 9">Belongs to the universal ribosomal protein uS8 family.</text>
</comment>
<dbReference type="Proteomes" id="UP000600363">
    <property type="component" value="Unassembled WGS sequence"/>
</dbReference>
<keyword evidence="7 8" id="KW-0687">Ribonucleoprotein</keyword>
<dbReference type="GO" id="GO:1990904">
    <property type="term" value="C:ribonucleoprotein complex"/>
    <property type="evidence" value="ECO:0007669"/>
    <property type="project" value="UniProtKB-KW"/>
</dbReference>
<dbReference type="InterPro" id="IPR047863">
    <property type="entry name" value="Ribosomal_uS8_CS"/>
</dbReference>
<dbReference type="Gene3D" id="3.30.1490.10">
    <property type="match status" value="1"/>
</dbReference>
<keyword evidence="6 8" id="KW-0689">Ribosomal protein</keyword>
<dbReference type="GO" id="GO:0003735">
    <property type="term" value="F:structural constituent of ribosome"/>
    <property type="evidence" value="ECO:0007669"/>
    <property type="project" value="InterPro"/>
</dbReference>
<accession>A0A832RWI7</accession>
<dbReference type="InterPro" id="IPR000630">
    <property type="entry name" value="Ribosomal_uS8"/>
</dbReference>
<evidence type="ECO:0000256" key="3">
    <source>
        <dbReference type="ARBA" id="ARBA00011458"/>
    </source>
</evidence>
<evidence type="ECO:0000256" key="1">
    <source>
        <dbReference type="ARBA" id="ARBA00002569"/>
    </source>
</evidence>
<evidence type="ECO:0000256" key="4">
    <source>
        <dbReference type="ARBA" id="ARBA00022730"/>
    </source>
</evidence>
<evidence type="ECO:0000313" key="11">
    <source>
        <dbReference type="Proteomes" id="UP000600363"/>
    </source>
</evidence>
<name>A0A832RWI7_9EURY</name>
<comment type="function">
    <text evidence="1 8">One of the primary rRNA binding proteins, it binds directly to 16S rRNA central domain where it helps coordinate assembly of the platform of the 30S subunit.</text>
</comment>
<evidence type="ECO:0000256" key="8">
    <source>
        <dbReference type="HAMAP-Rule" id="MF_01302"/>
    </source>
</evidence>
<evidence type="ECO:0000256" key="2">
    <source>
        <dbReference type="ARBA" id="ARBA00006471"/>
    </source>
</evidence>
<dbReference type="GO" id="GO:0006412">
    <property type="term" value="P:translation"/>
    <property type="evidence" value="ECO:0007669"/>
    <property type="project" value="UniProtKB-UniRule"/>
</dbReference>
<dbReference type="InterPro" id="IPR035987">
    <property type="entry name" value="Ribosomal_uS8_sf"/>
</dbReference>
<dbReference type="AlphaFoldDB" id="A0A832RWI7"/>